<feature type="transmembrane region" description="Helical" evidence="1">
    <location>
        <begin position="89"/>
        <end position="110"/>
    </location>
</feature>
<dbReference type="OrthoDB" id="9825521at2"/>
<proteinExistence type="predicted"/>
<comment type="caution">
    <text evidence="2">The sequence shown here is derived from an EMBL/GenBank/DDBJ whole genome shotgun (WGS) entry which is preliminary data.</text>
</comment>
<keyword evidence="1" id="KW-0812">Transmembrane</keyword>
<evidence type="ECO:0000313" key="2">
    <source>
        <dbReference type="EMBL" id="TXD42686.1"/>
    </source>
</evidence>
<feature type="transmembrane region" description="Helical" evidence="1">
    <location>
        <begin position="122"/>
        <end position="145"/>
    </location>
</feature>
<feature type="transmembrane region" description="Helical" evidence="1">
    <location>
        <begin position="30"/>
        <end position="50"/>
    </location>
</feature>
<evidence type="ECO:0000256" key="1">
    <source>
        <dbReference type="SAM" id="Phobius"/>
    </source>
</evidence>
<reference evidence="2 3" key="1">
    <citation type="submission" date="2019-08" db="EMBL/GenBank/DDBJ databases">
        <title>Bradymonadales sp. TMQ2.</title>
        <authorList>
            <person name="Liang Q."/>
        </authorList>
    </citation>
    <scope>NUCLEOTIDE SEQUENCE [LARGE SCALE GENOMIC DNA]</scope>
    <source>
        <strain evidence="2 3">TMQ2</strain>
    </source>
</reference>
<protein>
    <submittedName>
        <fullName evidence="2">Uncharacterized protein</fullName>
    </submittedName>
</protein>
<dbReference type="Proteomes" id="UP000321046">
    <property type="component" value="Unassembled WGS sequence"/>
</dbReference>
<organism evidence="2 3">
    <name type="scientific">Lujinxingia vulgaris</name>
    <dbReference type="NCBI Taxonomy" id="2600176"/>
    <lineage>
        <taxon>Bacteria</taxon>
        <taxon>Deltaproteobacteria</taxon>
        <taxon>Bradymonadales</taxon>
        <taxon>Lujinxingiaceae</taxon>
        <taxon>Lujinxingia</taxon>
    </lineage>
</organism>
<dbReference type="RefSeq" id="WP_146972636.1">
    <property type="nucleotide sequence ID" value="NZ_VOSL01000014.1"/>
</dbReference>
<dbReference type="EMBL" id="VOSL01000014">
    <property type="protein sequence ID" value="TXD42686.1"/>
    <property type="molecule type" value="Genomic_DNA"/>
</dbReference>
<gene>
    <name evidence="2" type="ORF">FRC96_03195</name>
</gene>
<sequence>MFDEFSPIYTTWLRIFSHPNPPAPRMRWPLWAWVNIASLGSMLVMGWALSRVSLPPFLAESWLILAIWGSCILGPPIAAGLLDGRGRTGVTITASGWAFLLGSFIALTLSESWQNDCGLGQGFAMLFATIGAAIYPLVVAAAFVPGRLAHRLRVR</sequence>
<feature type="transmembrane region" description="Helical" evidence="1">
    <location>
        <begin position="62"/>
        <end position="82"/>
    </location>
</feature>
<dbReference type="AlphaFoldDB" id="A0A5C6XGA6"/>
<accession>A0A5C6XGA6</accession>
<evidence type="ECO:0000313" key="3">
    <source>
        <dbReference type="Proteomes" id="UP000321046"/>
    </source>
</evidence>
<keyword evidence="1" id="KW-0472">Membrane</keyword>
<keyword evidence="1" id="KW-1133">Transmembrane helix</keyword>
<name>A0A5C6XGA6_9DELT</name>